<organism evidence="1 2">
    <name type="scientific">Tsukamurella paurometabola</name>
    <name type="common">Corynebacterium paurometabolum</name>
    <dbReference type="NCBI Taxonomy" id="2061"/>
    <lineage>
        <taxon>Bacteria</taxon>
        <taxon>Bacillati</taxon>
        <taxon>Actinomycetota</taxon>
        <taxon>Actinomycetes</taxon>
        <taxon>Mycobacteriales</taxon>
        <taxon>Tsukamurellaceae</taxon>
        <taxon>Tsukamurella</taxon>
    </lineage>
</organism>
<evidence type="ECO:0000313" key="2">
    <source>
        <dbReference type="Proteomes" id="UP000271626"/>
    </source>
</evidence>
<sequence>MLVLLERGIDVRSSISVDGDAAEDLRDSHVVDFAVRDKEGSLLEIHQVKSTIKSDESAYSPADAIRVLTRMIRNESARLYVLTTNARPSLGLAELVEALKSFRTGEIGGDDLVVRLREICWRSPAALQHIDRVEADDLVQRFSLCEIEARSESETDVSARILDRVSSWRRSIQLPLGQRAGGVLCGYLENAVFKRGASHGSGLDSSSMTFEEFCRELAMASEIIADVVSLREYGDGIFAVPPASGVLRTREMTLLEDRLLAGGKSSIGPKRCALVGKSGIGKTRLAAMYCHRNRALYDRIVWIDAESDSSIVSSLARSKIFSDLVSTESSSRESAPHVSERFRSRIDDTPGRWLLVLDNAVSFGAIEKWIPRHSDIHVVFTSINARDWGSTQPIEVRRFERHESVQLLLASVVDDGCEIESGQIESAADAVCDLLGDWPLAIRVAAASLGTRGRLITHCDLYRDEIDRYRLLADDELERDGYDKPLLAALHIAVDGVLSRSYERAISDSGEVASEFAAVCSVLAPTAIPAKMVYEAATTDLSVLIDTSRSPATDVDEYSLLRTINSLRTASLINDSVEVDARSNVGALSDRYDMNEIVQHVIRQKFDLYVVVEQVGGFVSHWIAHYMDHDSIRFALEVEPHAEALLTRLHQLSDPPNLCALLAGNLAHLYHKQGRYDDAERLLNDELNWLEAKERPHLVSLCKTHQQLATVLLNRGDDRSAVVEHLIQSLEAMNGEVARSGWDWDGGGVAASIVDIVGMLERRISAERPGGRGSEREIILSIRAEAIAAMKRFGFASPFLIEYSSIQRDLEVGDYPAVLDKCRQVRQSLKLTSEQRVEVDLCEIEALAYTSNYSKLEECVGDLKVRLDLEPNVHAEAAASILDCVQALIVPGILGGVSSKLACRTLLGLANGMRLNDFDRYCSKIFTCCLERWLGNRDAFREQRNEVALLDPVAPGQRRRVGPGIPDMPKMLRDYAMTDPEPVARRQFQLTMLDWMLKLEQNRN</sequence>
<protein>
    <submittedName>
        <fullName evidence="1">ATP-dependent transcriptional regulator</fullName>
    </submittedName>
</protein>
<dbReference type="PANTHER" id="PTHR35205">
    <property type="entry name" value="NB-ARC AND TPR DOMAIN PROTEIN"/>
    <property type="match status" value="1"/>
</dbReference>
<dbReference type="RefSeq" id="WP_126196968.1">
    <property type="nucleotide sequence ID" value="NZ_CP085954.1"/>
</dbReference>
<dbReference type="Proteomes" id="UP000271626">
    <property type="component" value="Chromosome"/>
</dbReference>
<dbReference type="GO" id="GO:0043531">
    <property type="term" value="F:ADP binding"/>
    <property type="evidence" value="ECO:0007669"/>
    <property type="project" value="InterPro"/>
</dbReference>
<gene>
    <name evidence="1" type="ORF">NCTC10741_03068</name>
</gene>
<dbReference type="InterPro" id="IPR011990">
    <property type="entry name" value="TPR-like_helical_dom_sf"/>
</dbReference>
<dbReference type="OrthoDB" id="3455266at2"/>
<evidence type="ECO:0000313" key="1">
    <source>
        <dbReference type="EMBL" id="VDR39918.1"/>
    </source>
</evidence>
<dbReference type="InterPro" id="IPR027417">
    <property type="entry name" value="P-loop_NTPase"/>
</dbReference>
<dbReference type="SUPFAM" id="SSF52540">
    <property type="entry name" value="P-loop containing nucleoside triphosphate hydrolases"/>
    <property type="match status" value="1"/>
</dbReference>
<reference evidence="1 2" key="1">
    <citation type="submission" date="2018-12" db="EMBL/GenBank/DDBJ databases">
        <authorList>
            <consortium name="Pathogen Informatics"/>
        </authorList>
    </citation>
    <scope>NUCLEOTIDE SEQUENCE [LARGE SCALE GENOMIC DNA]</scope>
    <source>
        <strain evidence="1 2">NCTC10741</strain>
    </source>
</reference>
<accession>A0A3P8KI20</accession>
<proteinExistence type="predicted"/>
<dbReference type="Gene3D" id="3.40.50.300">
    <property type="entry name" value="P-loop containing nucleotide triphosphate hydrolases"/>
    <property type="match status" value="1"/>
</dbReference>
<dbReference type="EMBL" id="LR131273">
    <property type="protein sequence ID" value="VDR39918.1"/>
    <property type="molecule type" value="Genomic_DNA"/>
</dbReference>
<dbReference type="PANTHER" id="PTHR35205:SF1">
    <property type="entry name" value="ZU5 DOMAIN-CONTAINING PROTEIN"/>
    <property type="match status" value="1"/>
</dbReference>
<name>A0A3P8KI20_TSUPA</name>
<dbReference type="AlphaFoldDB" id="A0A3P8KI20"/>
<dbReference type="Gene3D" id="1.25.40.10">
    <property type="entry name" value="Tetratricopeptide repeat domain"/>
    <property type="match status" value="1"/>
</dbReference>